<sequence>MKKLLFDFFPLVLFFIALKVGDIYLATWVAMGASILQIVWLKATKKKIEVSTWLSLIIIVVFGGATVYLQDEAFIKWKPSVLYWLFGAILLGGKIFFKKNLIQQLMGNQLQMPETAWNKMNTSWALFFIIVGIINVYVAFSGHFTTEQWGTFKVFGMTLLLIVFAVAQSLWLSKYMQIDNNQQDKSS</sequence>
<comment type="subcellular location">
    <subcellularLocation>
        <location evidence="5">Cell inner membrane</location>
        <topology evidence="5">Multi-pass membrane protein</topology>
    </subcellularLocation>
</comment>
<dbReference type="NCBIfam" id="TIGR00997">
    <property type="entry name" value="ispZ"/>
    <property type="match status" value="1"/>
</dbReference>
<feature type="transmembrane region" description="Helical" evidence="5">
    <location>
        <begin position="52"/>
        <end position="69"/>
    </location>
</feature>
<dbReference type="EMBL" id="JABGBN010000006">
    <property type="protein sequence ID" value="NOL52063.1"/>
    <property type="molecule type" value="Genomic_DNA"/>
</dbReference>
<feature type="transmembrane region" description="Helical" evidence="5">
    <location>
        <begin position="152"/>
        <end position="172"/>
    </location>
</feature>
<keyword evidence="1 5" id="KW-1003">Cell membrane</keyword>
<accession>A0A849P7U1</accession>
<evidence type="ECO:0000256" key="5">
    <source>
        <dbReference type="HAMAP-Rule" id="MF_00189"/>
    </source>
</evidence>
<evidence type="ECO:0000313" key="7">
    <source>
        <dbReference type="Proteomes" id="UP000537862"/>
    </source>
</evidence>
<dbReference type="PANTHER" id="PTHR36917:SF1">
    <property type="entry name" value="INNER MEMBRANE-SPANNING PROTEIN YCIB"/>
    <property type="match status" value="1"/>
</dbReference>
<evidence type="ECO:0000256" key="1">
    <source>
        <dbReference type="ARBA" id="ARBA00022475"/>
    </source>
</evidence>
<dbReference type="Proteomes" id="UP000537862">
    <property type="component" value="Unassembled WGS sequence"/>
</dbReference>
<gene>
    <name evidence="5" type="primary">yciB</name>
    <name evidence="6" type="ORF">HKX39_07800</name>
</gene>
<protein>
    <recommendedName>
        <fullName evidence="5">Inner membrane-spanning protein YciB</fullName>
    </recommendedName>
</protein>
<feature type="transmembrane region" description="Helical" evidence="5">
    <location>
        <begin position="81"/>
        <end position="97"/>
    </location>
</feature>
<evidence type="ECO:0000256" key="2">
    <source>
        <dbReference type="ARBA" id="ARBA00022692"/>
    </source>
</evidence>
<evidence type="ECO:0000313" key="6">
    <source>
        <dbReference type="EMBL" id="NOL52063.1"/>
    </source>
</evidence>
<keyword evidence="5" id="KW-0997">Cell inner membrane</keyword>
<keyword evidence="2 5" id="KW-0812">Transmembrane</keyword>
<evidence type="ECO:0000256" key="4">
    <source>
        <dbReference type="ARBA" id="ARBA00023136"/>
    </source>
</evidence>
<evidence type="ECO:0000256" key="3">
    <source>
        <dbReference type="ARBA" id="ARBA00022989"/>
    </source>
</evidence>
<dbReference type="GO" id="GO:0005886">
    <property type="term" value="C:plasma membrane"/>
    <property type="evidence" value="ECO:0007669"/>
    <property type="project" value="UniProtKB-SubCell"/>
</dbReference>
<dbReference type="NCBIfam" id="NF001325">
    <property type="entry name" value="PRK00259.1-3"/>
    <property type="match status" value="1"/>
</dbReference>
<dbReference type="Pfam" id="PF04279">
    <property type="entry name" value="IspA"/>
    <property type="match status" value="1"/>
</dbReference>
<dbReference type="AlphaFoldDB" id="A0A849P7U1"/>
<feature type="transmembrane region" description="Helical" evidence="5">
    <location>
        <begin position="12"/>
        <end position="40"/>
    </location>
</feature>
<comment type="function">
    <text evidence="5">Plays a role in cell envelope biogenesis, maintenance of cell envelope integrity and membrane homeostasis.</text>
</comment>
<proteinExistence type="inferred from homology"/>
<dbReference type="HAMAP" id="MF_00189">
    <property type="entry name" value="YciB"/>
    <property type="match status" value="1"/>
</dbReference>
<comment type="caution">
    <text evidence="6">The sequence shown here is derived from an EMBL/GenBank/DDBJ whole genome shotgun (WGS) entry which is preliminary data.</text>
</comment>
<keyword evidence="7" id="KW-1185">Reference proteome</keyword>
<name>A0A849P7U1_9BURK</name>
<reference evidence="6 7" key="1">
    <citation type="submission" date="2020-05" db="EMBL/GenBank/DDBJ databases">
        <authorList>
            <person name="Niu N."/>
        </authorList>
    </citation>
    <scope>NUCLEOTIDE SEQUENCE [LARGE SCALE GENOMIC DNA]</scope>
    <source>
        <strain evidence="6 7">3340-03</strain>
    </source>
</reference>
<organism evidence="6 7">
    <name type="scientific">Pelistega suis</name>
    <dbReference type="NCBI Taxonomy" id="1631957"/>
    <lineage>
        <taxon>Bacteria</taxon>
        <taxon>Pseudomonadati</taxon>
        <taxon>Pseudomonadota</taxon>
        <taxon>Betaproteobacteria</taxon>
        <taxon>Burkholderiales</taxon>
        <taxon>Alcaligenaceae</taxon>
        <taxon>Pelistega</taxon>
    </lineage>
</organism>
<keyword evidence="3 5" id="KW-1133">Transmembrane helix</keyword>
<feature type="transmembrane region" description="Helical" evidence="5">
    <location>
        <begin position="122"/>
        <end position="140"/>
    </location>
</feature>
<dbReference type="RefSeq" id="WP_171680760.1">
    <property type="nucleotide sequence ID" value="NZ_JABGBN010000006.1"/>
</dbReference>
<keyword evidence="4 5" id="KW-0472">Membrane</keyword>
<dbReference type="PANTHER" id="PTHR36917">
    <property type="entry name" value="INTRACELLULAR SEPTATION PROTEIN A-RELATED"/>
    <property type="match status" value="1"/>
</dbReference>
<comment type="similarity">
    <text evidence="5">Belongs to the YciB family.</text>
</comment>
<dbReference type="InterPro" id="IPR006008">
    <property type="entry name" value="YciB"/>
</dbReference>